<dbReference type="Proteomes" id="UP000825123">
    <property type="component" value="Chromosome"/>
</dbReference>
<proteinExistence type="predicted"/>
<dbReference type="AlphaFoldDB" id="A0A8D5U6Y2"/>
<keyword evidence="2" id="KW-1185">Reference proteome</keyword>
<reference evidence="1 2" key="1">
    <citation type="submission" date="2021-04" db="EMBL/GenBank/DDBJ databases">
        <title>Complete genome sequence of Stygiolobus sp. KN-1.</title>
        <authorList>
            <person name="Nakamura K."/>
            <person name="Sakai H."/>
            <person name="Kurosawa N."/>
        </authorList>
    </citation>
    <scope>NUCLEOTIDE SEQUENCE [LARGE SCALE GENOMIC DNA]</scope>
    <source>
        <strain evidence="1 2">KN-1</strain>
    </source>
</reference>
<organism evidence="1 2">
    <name type="scientific">Stygiolobus caldivivus</name>
    <dbReference type="NCBI Taxonomy" id="2824673"/>
    <lineage>
        <taxon>Archaea</taxon>
        <taxon>Thermoproteota</taxon>
        <taxon>Thermoprotei</taxon>
        <taxon>Sulfolobales</taxon>
        <taxon>Sulfolobaceae</taxon>
        <taxon>Stygiolobus</taxon>
    </lineage>
</organism>
<protein>
    <submittedName>
        <fullName evidence="1">Uncharacterized protein</fullName>
    </submittedName>
</protein>
<dbReference type="KEGG" id="csty:KN1_16440"/>
<evidence type="ECO:0000313" key="1">
    <source>
        <dbReference type="EMBL" id="BCU70347.1"/>
    </source>
</evidence>
<dbReference type="EMBL" id="AP024597">
    <property type="protein sequence ID" value="BCU70347.1"/>
    <property type="molecule type" value="Genomic_DNA"/>
</dbReference>
<name>A0A8D5U6Y2_9CREN</name>
<gene>
    <name evidence="1" type="ORF">KN1_16440</name>
</gene>
<sequence length="36" mass="4171">MQQIVQQEESKTISQLMSKKKKREAEIIEAPKVVVD</sequence>
<evidence type="ECO:0000313" key="2">
    <source>
        <dbReference type="Proteomes" id="UP000825123"/>
    </source>
</evidence>
<accession>A0A8D5U6Y2</accession>